<dbReference type="SUPFAM" id="SSF51735">
    <property type="entry name" value="NAD(P)-binding Rossmann-fold domains"/>
    <property type="match status" value="1"/>
</dbReference>
<dbReference type="Pfam" id="PF19304">
    <property type="entry name" value="PGDH_inter"/>
    <property type="match status" value="1"/>
</dbReference>
<dbReference type="Pfam" id="PF01842">
    <property type="entry name" value="ACT"/>
    <property type="match status" value="1"/>
</dbReference>
<dbReference type="SUPFAM" id="SSF52283">
    <property type="entry name" value="Formate/glycerate dehydrogenase catalytic domain-like"/>
    <property type="match status" value="1"/>
</dbReference>
<dbReference type="PROSITE" id="PS00065">
    <property type="entry name" value="D_2_HYDROXYACID_DH_1"/>
    <property type="match status" value="1"/>
</dbReference>
<comment type="caution">
    <text evidence="11">The sequence shown here is derived from an EMBL/GenBank/DDBJ whole genome shotgun (WGS) entry which is preliminary data.</text>
</comment>
<evidence type="ECO:0000259" key="10">
    <source>
        <dbReference type="PROSITE" id="PS51671"/>
    </source>
</evidence>
<comment type="catalytic activity">
    <reaction evidence="7">
        <text>(R)-2-hydroxyglutarate + NAD(+) = 2-oxoglutarate + NADH + H(+)</text>
        <dbReference type="Rhea" id="RHEA:49612"/>
        <dbReference type="ChEBI" id="CHEBI:15378"/>
        <dbReference type="ChEBI" id="CHEBI:15801"/>
        <dbReference type="ChEBI" id="CHEBI:16810"/>
        <dbReference type="ChEBI" id="CHEBI:57540"/>
        <dbReference type="ChEBI" id="CHEBI:57945"/>
        <dbReference type="EC" id="1.1.1.399"/>
    </reaction>
</comment>
<comment type="similarity">
    <text evidence="3 9">Belongs to the D-isomer specific 2-hydroxyacid dehydrogenase family.</text>
</comment>
<dbReference type="PANTHER" id="PTHR42938:SF47">
    <property type="entry name" value="HYDROXYPYRUVATE REDUCTASE"/>
    <property type="match status" value="1"/>
</dbReference>
<evidence type="ECO:0000256" key="7">
    <source>
        <dbReference type="ARBA" id="ARBA00048126"/>
    </source>
</evidence>
<evidence type="ECO:0000256" key="6">
    <source>
        <dbReference type="ARBA" id="ARBA00023027"/>
    </source>
</evidence>
<evidence type="ECO:0000256" key="4">
    <source>
        <dbReference type="ARBA" id="ARBA00021582"/>
    </source>
</evidence>
<comment type="catalytic activity">
    <reaction evidence="8 9">
        <text>(2R)-3-phosphoglycerate + NAD(+) = 3-phosphooxypyruvate + NADH + H(+)</text>
        <dbReference type="Rhea" id="RHEA:12641"/>
        <dbReference type="ChEBI" id="CHEBI:15378"/>
        <dbReference type="ChEBI" id="CHEBI:18110"/>
        <dbReference type="ChEBI" id="CHEBI:57540"/>
        <dbReference type="ChEBI" id="CHEBI:57945"/>
        <dbReference type="ChEBI" id="CHEBI:58272"/>
        <dbReference type="EC" id="1.1.1.95"/>
    </reaction>
</comment>
<dbReference type="InterPro" id="IPR029009">
    <property type="entry name" value="ASB_dom_sf"/>
</dbReference>
<dbReference type="InterPro" id="IPR006139">
    <property type="entry name" value="D-isomer_2_OHA_DH_cat_dom"/>
</dbReference>
<feature type="domain" description="ACT" evidence="10">
    <location>
        <begin position="453"/>
        <end position="524"/>
    </location>
</feature>
<comment type="function">
    <text evidence="1">Catalyzes the reversible oxidation of 3-phospho-D-glycerate to 3-phosphonooxypyruvate, the first step of the phosphorylated L-serine biosynthesis pathway. Also catalyzes the reversible oxidation of 2-hydroxyglutarate to 2-oxoglutarate.</text>
</comment>
<protein>
    <recommendedName>
        <fullName evidence="4 9">D-3-phosphoglycerate dehydrogenase</fullName>
        <ecNumber evidence="9">1.1.1.95</ecNumber>
    </recommendedName>
</protein>
<dbReference type="PANTHER" id="PTHR42938">
    <property type="entry name" value="FORMATE DEHYDROGENASE 1"/>
    <property type="match status" value="1"/>
</dbReference>
<dbReference type="InterPro" id="IPR029752">
    <property type="entry name" value="D-isomer_DH_CS1"/>
</dbReference>
<dbReference type="Gene3D" id="3.30.70.260">
    <property type="match status" value="1"/>
</dbReference>
<dbReference type="GO" id="GO:0004617">
    <property type="term" value="F:phosphoglycerate dehydrogenase activity"/>
    <property type="evidence" value="ECO:0007669"/>
    <property type="project" value="UniProtKB-EC"/>
</dbReference>
<dbReference type="Pfam" id="PF00389">
    <property type="entry name" value="2-Hacid_dh"/>
    <property type="match status" value="1"/>
</dbReference>
<evidence type="ECO:0000256" key="2">
    <source>
        <dbReference type="ARBA" id="ARBA00005216"/>
    </source>
</evidence>
<evidence type="ECO:0000256" key="1">
    <source>
        <dbReference type="ARBA" id="ARBA00003800"/>
    </source>
</evidence>
<dbReference type="PROSITE" id="PS51671">
    <property type="entry name" value="ACT"/>
    <property type="match status" value="1"/>
</dbReference>
<evidence type="ECO:0000256" key="3">
    <source>
        <dbReference type="ARBA" id="ARBA00005854"/>
    </source>
</evidence>
<dbReference type="EMBL" id="JAFHKK010000003">
    <property type="protein sequence ID" value="MBN2963607.1"/>
    <property type="molecule type" value="Genomic_DNA"/>
</dbReference>
<dbReference type="InterPro" id="IPR006140">
    <property type="entry name" value="D-isomer_DH_NAD-bd"/>
</dbReference>
<dbReference type="CDD" id="cd04902">
    <property type="entry name" value="ACT_3PGDH-xct"/>
    <property type="match status" value="1"/>
</dbReference>
<dbReference type="NCBIfam" id="TIGR01327">
    <property type="entry name" value="PGDH"/>
    <property type="match status" value="1"/>
</dbReference>
<keyword evidence="9" id="KW-0028">Amino-acid biosynthesis</keyword>
<organism evidence="11 12">
    <name type="scientific">Sulfurospirillum tamanense</name>
    <dbReference type="NCBI Taxonomy" id="2813362"/>
    <lineage>
        <taxon>Bacteria</taxon>
        <taxon>Pseudomonadati</taxon>
        <taxon>Campylobacterota</taxon>
        <taxon>Epsilonproteobacteria</taxon>
        <taxon>Campylobacterales</taxon>
        <taxon>Sulfurospirillaceae</taxon>
        <taxon>Sulfurospirillum</taxon>
    </lineage>
</organism>
<name>A0ABS2WPP3_9BACT</name>
<proteinExistence type="inferred from homology"/>
<dbReference type="Gene3D" id="3.30.1330.90">
    <property type="entry name" value="D-3-phosphoglycerate dehydrogenase, domain 3"/>
    <property type="match status" value="1"/>
</dbReference>
<dbReference type="InterPro" id="IPR036291">
    <property type="entry name" value="NAD(P)-bd_dom_sf"/>
</dbReference>
<evidence type="ECO:0000313" key="11">
    <source>
        <dbReference type="EMBL" id="MBN2963607.1"/>
    </source>
</evidence>
<evidence type="ECO:0000256" key="5">
    <source>
        <dbReference type="ARBA" id="ARBA00023002"/>
    </source>
</evidence>
<dbReference type="InterPro" id="IPR006236">
    <property type="entry name" value="PGDH"/>
</dbReference>
<comment type="pathway">
    <text evidence="2 9">Amino-acid biosynthesis; L-serine biosynthesis; L-serine from 3-phospho-D-glycerate: step 1/3.</text>
</comment>
<reference evidence="12" key="1">
    <citation type="submission" date="2021-02" db="EMBL/GenBank/DDBJ databases">
        <title>Sulfurospirillum tamanensis sp. nov.</title>
        <authorList>
            <person name="Merkel A.Y."/>
        </authorList>
    </citation>
    <scope>NUCLEOTIDE SEQUENCE [LARGE SCALE GENOMIC DNA]</scope>
    <source>
        <strain evidence="12">T05b</strain>
    </source>
</reference>
<reference evidence="11 12" key="3">
    <citation type="submission" date="2021-02" db="EMBL/GenBank/DDBJ databases">
        <authorList>
            <person name="Merkel A.Y."/>
        </authorList>
    </citation>
    <scope>NUCLEOTIDE SEQUENCE [LARGE SCALE GENOMIC DNA]</scope>
    <source>
        <strain evidence="11 12">T05b</strain>
    </source>
</reference>
<dbReference type="EC" id="1.1.1.95" evidence="9"/>
<dbReference type="RefSeq" id="WP_205458045.1">
    <property type="nucleotide sequence ID" value="NZ_JAFHKK010000003.1"/>
</dbReference>
<gene>
    <name evidence="11" type="ORF">JWV37_02345</name>
</gene>
<keyword evidence="6 9" id="KW-0520">NAD</keyword>
<reference evidence="11 12" key="2">
    <citation type="submission" date="2021-02" db="EMBL/GenBank/DDBJ databases">
        <title>Sulfurospirillum tamanensis sp. nov.</title>
        <authorList>
            <person name="Frolova A."/>
            <person name="Merkel A."/>
            <person name="Slobodkin A."/>
        </authorList>
    </citation>
    <scope>NUCLEOTIDE SEQUENCE [LARGE SCALE GENOMIC DNA]</scope>
    <source>
        <strain evidence="11 12">T05b</strain>
    </source>
</reference>
<dbReference type="CDD" id="cd12173">
    <property type="entry name" value="PGDH_4"/>
    <property type="match status" value="1"/>
</dbReference>
<dbReference type="InterPro" id="IPR045865">
    <property type="entry name" value="ACT-like_dom_sf"/>
</dbReference>
<sequence>MKTVIVCDAIHSKGFELLKQEGVEVIDATKVPKNELLGLMDKADVAITRSPTDVDETFLNAATNLKSLVRAGVGVDNVDLEACSKRGIIAMNVPTANTIAAVELTMAHLLASARSLPQAHNHLKHDRVWKREKWYGVELCGKKLGVIGFGNIGSRVAVRAKSFEMEIVAYDPYIPSSKVTDLGMTYTENFNDILACDFITIHTPKNKETLNIIDDEEIVQMKEGVRLINVARGGLYNEAALERGLRSGKVAYAAIDVFSYEPAADHPLLEIENICVTPHLGANTLESQEKIAIQAAEQALAALRGTSYPNALNLPFKVEELPPFVMPYVELLQKMSHMAAQINKHPITSVRLEAEGNIGKYVNSMLTFALVGSFRESLGETINYVNAGFVAKEKGVKTSTIVEPKSGYDNKITVKVTTEKGMTSISGTVFGESEQRIVNINGFKTDFKPKGKMIVFKNSDVPGVIMDISSILAEHHINIADFRLGRDEHGMALAVILVDEAIDKHILAKLNGLKTCIWAEYAVL</sequence>
<evidence type="ECO:0000313" key="12">
    <source>
        <dbReference type="Proteomes" id="UP000703590"/>
    </source>
</evidence>
<dbReference type="Proteomes" id="UP000703590">
    <property type="component" value="Unassembled WGS sequence"/>
</dbReference>
<dbReference type="InterPro" id="IPR002912">
    <property type="entry name" value="ACT_dom"/>
</dbReference>
<dbReference type="InterPro" id="IPR045626">
    <property type="entry name" value="PGDH_ASB_dom"/>
</dbReference>
<dbReference type="SUPFAM" id="SSF143548">
    <property type="entry name" value="Serine metabolism enzymes domain"/>
    <property type="match status" value="1"/>
</dbReference>
<dbReference type="SUPFAM" id="SSF55021">
    <property type="entry name" value="ACT-like"/>
    <property type="match status" value="1"/>
</dbReference>
<keyword evidence="9" id="KW-0718">Serine biosynthesis</keyword>
<dbReference type="Gene3D" id="3.40.50.720">
    <property type="entry name" value="NAD(P)-binding Rossmann-like Domain"/>
    <property type="match status" value="2"/>
</dbReference>
<evidence type="ECO:0000256" key="8">
    <source>
        <dbReference type="ARBA" id="ARBA00048731"/>
    </source>
</evidence>
<dbReference type="Pfam" id="PF02826">
    <property type="entry name" value="2-Hacid_dh_C"/>
    <property type="match status" value="1"/>
</dbReference>
<keyword evidence="12" id="KW-1185">Reference proteome</keyword>
<accession>A0ABS2WPP3</accession>
<keyword evidence="5 9" id="KW-0560">Oxidoreductase</keyword>
<evidence type="ECO:0000256" key="9">
    <source>
        <dbReference type="RuleBase" id="RU363003"/>
    </source>
</evidence>